<keyword evidence="1" id="KW-0812">Transmembrane</keyword>
<accession>A0A133NQT2</accession>
<evidence type="ECO:0000256" key="1">
    <source>
        <dbReference type="SAM" id="Phobius"/>
    </source>
</evidence>
<protein>
    <submittedName>
        <fullName evidence="2">Uncharacterized protein</fullName>
    </submittedName>
</protein>
<keyword evidence="3" id="KW-1185">Reference proteome</keyword>
<evidence type="ECO:0000313" key="3">
    <source>
        <dbReference type="Proteomes" id="UP000070401"/>
    </source>
</evidence>
<evidence type="ECO:0000313" key="2">
    <source>
        <dbReference type="EMBL" id="KXA18598.1"/>
    </source>
</evidence>
<dbReference type="AlphaFoldDB" id="A0A133NQT2"/>
<dbReference type="EMBL" id="LRPY01000169">
    <property type="protein sequence ID" value="KXA18598.1"/>
    <property type="molecule type" value="Genomic_DNA"/>
</dbReference>
<keyword evidence="1" id="KW-0472">Membrane</keyword>
<sequence length="51" mass="5928">MISLLQSPLPSFKKLKTRRDTMEVLRTINDILQPITLILVIIVLIKLNKKK</sequence>
<comment type="caution">
    <text evidence="2">The sequence shown here is derived from an EMBL/GenBank/DDBJ whole genome shotgun (WGS) entry which is preliminary data.</text>
</comment>
<organism evidence="2 3">
    <name type="scientific">Fusobacterium nucleatum</name>
    <dbReference type="NCBI Taxonomy" id="851"/>
    <lineage>
        <taxon>Bacteria</taxon>
        <taxon>Fusobacteriati</taxon>
        <taxon>Fusobacteriota</taxon>
        <taxon>Fusobacteriia</taxon>
        <taxon>Fusobacteriales</taxon>
        <taxon>Fusobacteriaceae</taxon>
        <taxon>Fusobacterium</taxon>
    </lineage>
</organism>
<proteinExistence type="predicted"/>
<dbReference type="Proteomes" id="UP000070401">
    <property type="component" value="Unassembled WGS sequence"/>
</dbReference>
<dbReference type="PATRIC" id="fig|851.8.peg.1662"/>
<keyword evidence="1" id="KW-1133">Transmembrane helix</keyword>
<name>A0A133NQT2_FUSNU</name>
<reference evidence="3" key="1">
    <citation type="submission" date="2016-01" db="EMBL/GenBank/DDBJ databases">
        <authorList>
            <person name="Mitreva M."/>
            <person name="Pepin K.H."/>
            <person name="Mihindukulasuriya K.A."/>
            <person name="Fulton R."/>
            <person name="Fronick C."/>
            <person name="O'Laughlin M."/>
            <person name="Miner T."/>
            <person name="Herter B."/>
            <person name="Rosa B.A."/>
            <person name="Cordes M."/>
            <person name="Tomlinson C."/>
            <person name="Wollam A."/>
            <person name="Palsikar V.B."/>
            <person name="Mardis E.R."/>
            <person name="Wilson R.K."/>
        </authorList>
    </citation>
    <scope>NUCLEOTIDE SEQUENCE [LARGE SCALE GENOMIC DNA]</scope>
    <source>
        <strain evidence="3">MJR7757B</strain>
    </source>
</reference>
<gene>
    <name evidence="2" type="ORF">HMPREF3221_01649</name>
</gene>
<feature type="transmembrane region" description="Helical" evidence="1">
    <location>
        <begin position="31"/>
        <end position="48"/>
    </location>
</feature>